<keyword evidence="3" id="KW-1185">Reference proteome</keyword>
<evidence type="ECO:0000313" key="2">
    <source>
        <dbReference type="EnsemblMetazoa" id="PPA43570.1"/>
    </source>
</evidence>
<feature type="region of interest" description="Disordered" evidence="1">
    <location>
        <begin position="1"/>
        <end position="23"/>
    </location>
</feature>
<sequence length="89" mass="10466">MLSNFQPVNDLEYCSSGKTSSSEYEWYPESRWVYYNCNFNKPTLQVTSLHIHSPMVHVKSPFTTAMERRATRRKTKRRVLDMAGKKAMD</sequence>
<evidence type="ECO:0000313" key="3">
    <source>
        <dbReference type="Proteomes" id="UP000005239"/>
    </source>
</evidence>
<dbReference type="EnsemblMetazoa" id="PPA43570.1">
    <property type="protein sequence ID" value="PPA43570.1"/>
    <property type="gene ID" value="WBGene00281939"/>
</dbReference>
<accession>A0A8R1V159</accession>
<reference evidence="2" key="2">
    <citation type="submission" date="2022-06" db="UniProtKB">
        <authorList>
            <consortium name="EnsemblMetazoa"/>
        </authorList>
    </citation>
    <scope>IDENTIFICATION</scope>
    <source>
        <strain evidence="2">PS312</strain>
    </source>
</reference>
<reference evidence="3" key="1">
    <citation type="journal article" date="2008" name="Nat. Genet.">
        <title>The Pristionchus pacificus genome provides a unique perspective on nematode lifestyle and parasitism.</title>
        <authorList>
            <person name="Dieterich C."/>
            <person name="Clifton S.W."/>
            <person name="Schuster L.N."/>
            <person name="Chinwalla A."/>
            <person name="Delehaunty K."/>
            <person name="Dinkelacker I."/>
            <person name="Fulton L."/>
            <person name="Fulton R."/>
            <person name="Godfrey J."/>
            <person name="Minx P."/>
            <person name="Mitreva M."/>
            <person name="Roeseler W."/>
            <person name="Tian H."/>
            <person name="Witte H."/>
            <person name="Yang S.P."/>
            <person name="Wilson R.K."/>
            <person name="Sommer R.J."/>
        </authorList>
    </citation>
    <scope>NUCLEOTIDE SEQUENCE [LARGE SCALE GENOMIC DNA]</scope>
    <source>
        <strain evidence="3">PS312</strain>
    </source>
</reference>
<name>A0A2A6C7A7_PRIPA</name>
<feature type="region of interest" description="Disordered" evidence="1">
    <location>
        <begin position="69"/>
        <end position="89"/>
    </location>
</feature>
<dbReference type="Proteomes" id="UP000005239">
    <property type="component" value="Unassembled WGS sequence"/>
</dbReference>
<accession>A0A2A6C7A7</accession>
<organism evidence="2 3">
    <name type="scientific">Pristionchus pacificus</name>
    <name type="common">Parasitic nematode worm</name>
    <dbReference type="NCBI Taxonomy" id="54126"/>
    <lineage>
        <taxon>Eukaryota</taxon>
        <taxon>Metazoa</taxon>
        <taxon>Ecdysozoa</taxon>
        <taxon>Nematoda</taxon>
        <taxon>Chromadorea</taxon>
        <taxon>Rhabditida</taxon>
        <taxon>Rhabditina</taxon>
        <taxon>Diplogasteromorpha</taxon>
        <taxon>Diplogasteroidea</taxon>
        <taxon>Neodiplogasteridae</taxon>
        <taxon>Pristionchus</taxon>
    </lineage>
</organism>
<gene>
    <name evidence="2" type="primary">WBGene00281939</name>
</gene>
<proteinExistence type="predicted"/>
<feature type="compositionally biased region" description="Basic and acidic residues" evidence="1">
    <location>
        <begin position="78"/>
        <end position="89"/>
    </location>
</feature>
<dbReference type="AlphaFoldDB" id="A0A2A6C7A7"/>
<evidence type="ECO:0000256" key="1">
    <source>
        <dbReference type="SAM" id="MobiDB-lite"/>
    </source>
</evidence>
<protein>
    <submittedName>
        <fullName evidence="2">Uncharacterized protein</fullName>
    </submittedName>
</protein>